<gene>
    <name evidence="2" type="ORF">LXT13_06600</name>
</gene>
<feature type="domain" description="Pyridoxamine 5'-phosphate oxidase N-terminal" evidence="1">
    <location>
        <begin position="37"/>
        <end position="154"/>
    </location>
</feature>
<comment type="caution">
    <text evidence="2">The sequence shown here is derived from an EMBL/GenBank/DDBJ whole genome shotgun (WGS) entry which is preliminary data.</text>
</comment>
<dbReference type="PANTHER" id="PTHR42815">
    <property type="entry name" value="FAD-BINDING, PUTATIVE (AFU_ORTHOLOGUE AFUA_6G07600)-RELATED"/>
    <property type="match status" value="1"/>
</dbReference>
<dbReference type="RefSeq" id="WP_233370975.1">
    <property type="nucleotide sequence ID" value="NZ_JAJTWU010000002.1"/>
</dbReference>
<dbReference type="EMBL" id="JAJTWU010000002">
    <property type="protein sequence ID" value="MCE4554119.1"/>
    <property type="molecule type" value="Genomic_DNA"/>
</dbReference>
<dbReference type="InterPro" id="IPR012349">
    <property type="entry name" value="Split_barrel_FMN-bd"/>
</dbReference>
<dbReference type="Proteomes" id="UP001200741">
    <property type="component" value="Unassembled WGS sequence"/>
</dbReference>
<dbReference type="Gene3D" id="2.30.110.10">
    <property type="entry name" value="Electron Transport, Fmn-binding Protein, Chain A"/>
    <property type="match status" value="1"/>
</dbReference>
<dbReference type="NCBIfam" id="TIGR04025">
    <property type="entry name" value="PPOX_FMN_DR2398"/>
    <property type="match status" value="1"/>
</dbReference>
<reference evidence="2 3" key="1">
    <citation type="submission" date="2021-12" db="EMBL/GenBank/DDBJ databases">
        <title>Genome seq of P8.</title>
        <authorList>
            <person name="Seo T."/>
        </authorList>
    </citation>
    <scope>NUCLEOTIDE SEQUENCE [LARGE SCALE GENOMIC DNA]</scope>
    <source>
        <strain evidence="2 3">P8</strain>
    </source>
</reference>
<sequence>MTIDPAHVIADEAALRGLFEAPHALAVQKCQDHLGRHAQDFIRRSPFVCVGTQNHEGRADVSPRGDPAGFVKVLDERTLAIPDRPGNNRLDSLVNLLGNPAIGLLFLIPGFDETLRVNGRATLTTEPALLQSLAVQSRTPKLAIIVKVSEVFLHCAKALRRSQLWHADHRQPRAAMPSLVKMILDDTTGAPDAQEMQRLDDALEDAYRKTLY</sequence>
<dbReference type="SUPFAM" id="SSF50475">
    <property type="entry name" value="FMN-binding split barrel"/>
    <property type="match status" value="1"/>
</dbReference>
<dbReference type="Pfam" id="PF01243">
    <property type="entry name" value="PNPOx_N"/>
    <property type="match status" value="1"/>
</dbReference>
<name>A0ABS8XMW8_9BURK</name>
<proteinExistence type="predicted"/>
<dbReference type="PANTHER" id="PTHR42815:SF2">
    <property type="entry name" value="FAD-BINDING, PUTATIVE (AFU_ORTHOLOGUE AFUA_6G07600)-RELATED"/>
    <property type="match status" value="1"/>
</dbReference>
<organism evidence="2 3">
    <name type="scientific">Pelomonas cellulosilytica</name>
    <dbReference type="NCBI Taxonomy" id="2906762"/>
    <lineage>
        <taxon>Bacteria</taxon>
        <taxon>Pseudomonadati</taxon>
        <taxon>Pseudomonadota</taxon>
        <taxon>Betaproteobacteria</taxon>
        <taxon>Burkholderiales</taxon>
        <taxon>Sphaerotilaceae</taxon>
        <taxon>Roseateles</taxon>
    </lineage>
</organism>
<dbReference type="InterPro" id="IPR011576">
    <property type="entry name" value="Pyridox_Oxase_N"/>
</dbReference>
<keyword evidence="3" id="KW-1185">Reference proteome</keyword>
<protein>
    <submittedName>
        <fullName evidence="2">Pyridoxamine 5'-phosphate oxidase family protein</fullName>
    </submittedName>
</protein>
<accession>A0ABS8XMW8</accession>
<dbReference type="InterPro" id="IPR024029">
    <property type="entry name" value="Pyridox_Oxase_FMN-dep"/>
</dbReference>
<evidence type="ECO:0000313" key="2">
    <source>
        <dbReference type="EMBL" id="MCE4554119.1"/>
    </source>
</evidence>
<evidence type="ECO:0000313" key="3">
    <source>
        <dbReference type="Proteomes" id="UP001200741"/>
    </source>
</evidence>
<evidence type="ECO:0000259" key="1">
    <source>
        <dbReference type="Pfam" id="PF01243"/>
    </source>
</evidence>